<gene>
    <name evidence="13" type="primary">ND5</name>
</gene>
<feature type="transmembrane region" description="Helical" evidence="10">
    <location>
        <begin position="7"/>
        <end position="27"/>
    </location>
</feature>
<feature type="transmembrane region" description="Helical" evidence="10">
    <location>
        <begin position="263"/>
        <end position="282"/>
    </location>
</feature>
<evidence type="ECO:0000313" key="13">
    <source>
        <dbReference type="EMBL" id="BBD17840.1"/>
    </source>
</evidence>
<dbReference type="GO" id="GO:0003954">
    <property type="term" value="F:NADH dehydrogenase activity"/>
    <property type="evidence" value="ECO:0007669"/>
    <property type="project" value="TreeGrafter"/>
</dbReference>
<feature type="transmembrane region" description="Helical" evidence="10">
    <location>
        <begin position="477"/>
        <end position="497"/>
    </location>
</feature>
<name>A0A348AZ63_VESAF</name>
<sequence length="558" mass="64992">MMLVMNIFFFFFFSLGFMIMSMVFMLMKLSVLMEWVFMSLNSMNMEFIFYVDWVSMMFFSLVLMISSFVMLYSLSYMKDDMNINRFFMLVIMFVVSMLLLIICPNIMGLLLGWDGLGLISYCLVIYYQNWKSFSSGMITVLLNRIGDVGILMMISLMIMLGSWNGMFYSLSGLNFSLLMMLSAFTKSAQLPFSSWLPLAMAAPTPVSSLVHSSTLVTAGVYLLMRYNNYLIDSHMMGLMLFISSSTMMMSGLMANFENDLKKIIALSTLSQLGLMMSILSLGSVELGFIHLIIHALFKSLLFMCSGILIHQMSNNQDIRYMGSLINYYPFVSLVFFVSLLSLCGFPFFSGYYSKDLIMEVFLMTKMNLLSMIMLLVSTLFTVSYSVRLIILVYLNYMNKMNYFVLIVESSLMSLSLVILYFYSLMVGYYLINLMDITLIVLSLMEKLLILQICLLGCILGWYMSFVNMINLSNYLKFFFPMMWGLNIIYMKISFYPLKFSMFMYKIFDKGILEYMFVYSMKKSLIKNLFNLLMLNKFLYLNLFMFMYFLIFMMIIYIN</sequence>
<feature type="domain" description="NADH:quinone oxidoreductase/Mrp antiporter transmembrane" evidence="11">
    <location>
        <begin position="105"/>
        <end position="380"/>
    </location>
</feature>
<evidence type="ECO:0000256" key="4">
    <source>
        <dbReference type="ARBA" id="ARBA00021096"/>
    </source>
</evidence>
<feature type="transmembrane region" description="Helical" evidence="10">
    <location>
        <begin position="86"/>
        <end position="107"/>
    </location>
</feature>
<keyword evidence="10 13" id="KW-0496">Mitochondrion</keyword>
<evidence type="ECO:0000256" key="7">
    <source>
        <dbReference type="ARBA" id="ARBA00022989"/>
    </source>
</evidence>
<feature type="transmembrane region" description="Helical" evidence="10">
    <location>
        <begin position="235"/>
        <end position="256"/>
    </location>
</feature>
<feature type="transmembrane region" description="Helical" evidence="10">
    <location>
        <begin position="288"/>
        <end position="309"/>
    </location>
</feature>
<feature type="transmembrane region" description="Helical" evidence="10">
    <location>
        <begin position="47"/>
        <end position="74"/>
    </location>
</feature>
<dbReference type="PANTHER" id="PTHR42829:SF2">
    <property type="entry name" value="NADH-UBIQUINONE OXIDOREDUCTASE CHAIN 5"/>
    <property type="match status" value="1"/>
</dbReference>
<feature type="transmembrane region" description="Helical" evidence="10">
    <location>
        <begin position="537"/>
        <end position="557"/>
    </location>
</feature>
<keyword evidence="10" id="KW-0830">Ubiquinone</keyword>
<evidence type="ECO:0000259" key="12">
    <source>
        <dbReference type="Pfam" id="PF00662"/>
    </source>
</evidence>
<dbReference type="InterPro" id="IPR003945">
    <property type="entry name" value="NU5C-like"/>
</dbReference>
<dbReference type="PRINTS" id="PR01434">
    <property type="entry name" value="NADHDHGNASE5"/>
</dbReference>
<keyword evidence="10" id="KW-0813">Transport</keyword>
<dbReference type="GO" id="GO:0008137">
    <property type="term" value="F:NADH dehydrogenase (ubiquinone) activity"/>
    <property type="evidence" value="ECO:0007669"/>
    <property type="project" value="UniProtKB-EC"/>
</dbReference>
<geneLocation type="mitochondrion" evidence="13"/>
<evidence type="ECO:0000256" key="3">
    <source>
        <dbReference type="ARBA" id="ARBA00012944"/>
    </source>
</evidence>
<dbReference type="EC" id="7.1.1.2" evidence="3 10"/>
<dbReference type="Pfam" id="PF00662">
    <property type="entry name" value="Proton_antipo_N"/>
    <property type="match status" value="1"/>
</dbReference>
<dbReference type="Pfam" id="PF00361">
    <property type="entry name" value="Proton_antipo_M"/>
    <property type="match status" value="1"/>
</dbReference>
<dbReference type="EMBL" id="AP018371">
    <property type="protein sequence ID" value="BBD17840.1"/>
    <property type="molecule type" value="Genomic_DNA"/>
</dbReference>
<feature type="transmembrane region" description="Helical" evidence="10">
    <location>
        <begin position="452"/>
        <end position="471"/>
    </location>
</feature>
<evidence type="ECO:0000256" key="2">
    <source>
        <dbReference type="ARBA" id="ARBA00004141"/>
    </source>
</evidence>
<comment type="subcellular location">
    <subcellularLocation>
        <location evidence="2">Membrane</location>
        <topology evidence="2">Multi-pass membrane protein</topology>
    </subcellularLocation>
</comment>
<dbReference type="InterPro" id="IPR001750">
    <property type="entry name" value="ND/Mrp_TM"/>
</dbReference>
<evidence type="ECO:0000256" key="6">
    <source>
        <dbReference type="ARBA" id="ARBA00022982"/>
    </source>
</evidence>
<keyword evidence="6" id="KW-0249">Electron transport</keyword>
<feature type="domain" description="NADH-Ubiquinone oxidoreductase (complex I) chain 5 N-terminal" evidence="12">
    <location>
        <begin position="37"/>
        <end position="87"/>
    </location>
</feature>
<keyword evidence="8 10" id="KW-0472">Membrane</keyword>
<organism evidence="13">
    <name type="scientific">Vespa affinis</name>
    <name type="common">Lesser banded hornet</name>
    <dbReference type="NCBI Taxonomy" id="882735"/>
    <lineage>
        <taxon>Eukaryota</taxon>
        <taxon>Metazoa</taxon>
        <taxon>Ecdysozoa</taxon>
        <taxon>Arthropoda</taxon>
        <taxon>Hexapoda</taxon>
        <taxon>Insecta</taxon>
        <taxon>Pterygota</taxon>
        <taxon>Neoptera</taxon>
        <taxon>Endopterygota</taxon>
        <taxon>Hymenoptera</taxon>
        <taxon>Apocrita</taxon>
        <taxon>Aculeata</taxon>
        <taxon>Vespoidea</taxon>
        <taxon>Vespidae</taxon>
        <taxon>Vespinae</taxon>
        <taxon>Vespa</taxon>
    </lineage>
</organism>
<feature type="transmembrane region" description="Helical" evidence="10">
    <location>
        <begin position="141"/>
        <end position="160"/>
    </location>
</feature>
<dbReference type="GO" id="GO:0016020">
    <property type="term" value="C:membrane"/>
    <property type="evidence" value="ECO:0007669"/>
    <property type="project" value="UniProtKB-SubCell"/>
</dbReference>
<keyword evidence="7 10" id="KW-1133">Transmembrane helix</keyword>
<dbReference type="InterPro" id="IPR001516">
    <property type="entry name" value="Proton_antipo_N"/>
</dbReference>
<dbReference type="PANTHER" id="PTHR42829">
    <property type="entry name" value="NADH-UBIQUINONE OXIDOREDUCTASE CHAIN 5"/>
    <property type="match status" value="1"/>
</dbReference>
<protein>
    <recommendedName>
        <fullName evidence="4 10">NADH-ubiquinone oxidoreductase chain 5</fullName>
        <ecNumber evidence="3 10">7.1.1.2</ecNumber>
    </recommendedName>
</protein>
<comment type="catalytic activity">
    <reaction evidence="9 10">
        <text>a ubiquinone + NADH + 5 H(+)(in) = a ubiquinol + NAD(+) + 4 H(+)(out)</text>
        <dbReference type="Rhea" id="RHEA:29091"/>
        <dbReference type="Rhea" id="RHEA-COMP:9565"/>
        <dbReference type="Rhea" id="RHEA-COMP:9566"/>
        <dbReference type="ChEBI" id="CHEBI:15378"/>
        <dbReference type="ChEBI" id="CHEBI:16389"/>
        <dbReference type="ChEBI" id="CHEBI:17976"/>
        <dbReference type="ChEBI" id="CHEBI:57540"/>
        <dbReference type="ChEBI" id="CHEBI:57945"/>
        <dbReference type="EC" id="7.1.1.2"/>
    </reaction>
</comment>
<evidence type="ECO:0000256" key="5">
    <source>
        <dbReference type="ARBA" id="ARBA00022692"/>
    </source>
</evidence>
<evidence type="ECO:0000259" key="11">
    <source>
        <dbReference type="Pfam" id="PF00361"/>
    </source>
</evidence>
<proteinExistence type="inferred from homology"/>
<keyword evidence="10" id="KW-0520">NAD</keyword>
<evidence type="ECO:0000256" key="1">
    <source>
        <dbReference type="ARBA" id="ARBA00003257"/>
    </source>
</evidence>
<reference evidence="13" key="1">
    <citation type="journal article" date="2017" name="Mitochondrial DNA Part B Resour">
        <title>Complete mitochondrial DNA sequence of the tropical hornet Vespa affinis (Insecta, Hymenoptera).</title>
        <authorList>
            <person name="Okuyama H."/>
            <person name="Martin S.J."/>
            <person name="Takahashi J."/>
        </authorList>
    </citation>
    <scope>NUCLEOTIDE SEQUENCE</scope>
</reference>
<comment type="function">
    <text evidence="1">Core subunit of the mitochondrial membrane respiratory chain NADH dehydrogenase (Complex I) that is believed to belong to the minimal assembly required for catalysis. Complex I functions in the transfer of electrons from NADH to the respiratory chain. The immediate electron acceptor for the enzyme is believed to be ubiquinone.</text>
</comment>
<dbReference type="GO" id="GO:0042773">
    <property type="term" value="P:ATP synthesis coupled electron transport"/>
    <property type="evidence" value="ECO:0007669"/>
    <property type="project" value="InterPro"/>
</dbReference>
<keyword evidence="5 10" id="KW-0812">Transmembrane</keyword>
<comment type="similarity">
    <text evidence="10">Belongs to the complex I subunit 5 family.</text>
</comment>
<comment type="function">
    <text evidence="10">Core subunit of the mitochondrial membrane respiratory chain NADH dehydrogenase (Complex I) which catalyzes electron transfer from NADH through the respiratory chain, using ubiquinone as an electron acceptor. Essential for the catalytic activity and assembly of complex I.</text>
</comment>
<dbReference type="AlphaFoldDB" id="A0A348AZ63"/>
<feature type="transmembrane region" description="Helical" evidence="10">
    <location>
        <begin position="402"/>
        <end position="422"/>
    </location>
</feature>
<feature type="transmembrane region" description="Helical" evidence="10">
    <location>
        <begin position="368"/>
        <end position="390"/>
    </location>
</feature>
<feature type="transmembrane region" description="Helical" evidence="10">
    <location>
        <begin position="113"/>
        <end position="129"/>
    </location>
</feature>
<feature type="transmembrane region" description="Helical" evidence="10">
    <location>
        <begin position="330"/>
        <end position="348"/>
    </location>
</feature>
<evidence type="ECO:0000256" key="9">
    <source>
        <dbReference type="ARBA" id="ARBA00049551"/>
    </source>
</evidence>
<evidence type="ECO:0000256" key="8">
    <source>
        <dbReference type="ARBA" id="ARBA00023136"/>
    </source>
</evidence>
<dbReference type="GO" id="GO:0015990">
    <property type="term" value="P:electron transport coupled proton transport"/>
    <property type="evidence" value="ECO:0007669"/>
    <property type="project" value="TreeGrafter"/>
</dbReference>
<evidence type="ECO:0000256" key="10">
    <source>
        <dbReference type="RuleBase" id="RU003404"/>
    </source>
</evidence>
<accession>A0A348AZ63</accession>